<dbReference type="EMBL" id="JSYL01000014">
    <property type="protein sequence ID" value="KIA86066.1"/>
    <property type="molecule type" value="Genomic_DNA"/>
</dbReference>
<comment type="caution">
    <text evidence="1">The sequence shown here is derived from an EMBL/GenBank/DDBJ whole genome shotgun (WGS) entry which is preliminary data.</text>
</comment>
<reference evidence="1 2" key="1">
    <citation type="submission" date="2014-10" db="EMBL/GenBank/DDBJ databases">
        <title>Kaistella jeonii genome.</title>
        <authorList>
            <person name="Clayton J.T."/>
            <person name="Newman J.D."/>
        </authorList>
    </citation>
    <scope>NUCLEOTIDE SEQUENCE [LARGE SCALE GENOMIC DNA]</scope>
    <source>
        <strain evidence="1 2">DSM 17048</strain>
    </source>
</reference>
<dbReference type="Proteomes" id="UP000031473">
    <property type="component" value="Unassembled WGS sequence"/>
</dbReference>
<gene>
    <name evidence="1" type="ORF">OA86_13645</name>
</gene>
<dbReference type="RefSeq" id="WP_039354388.1">
    <property type="nucleotide sequence ID" value="NZ_FOLA01000015.1"/>
</dbReference>
<evidence type="ECO:0000313" key="1">
    <source>
        <dbReference type="EMBL" id="KIA86066.1"/>
    </source>
</evidence>
<sequence>MSSIITGLFHSQEQSAKIAADLESAGFNDSTFIMYLHEKPISKEIKTSIWRSFFHDKTQLEDDSLVVSVKVTSPMEEEKVTEIFKKNEVRHQNYLENVTMKDAQSLGYLKKIAAIRAKALIYSSPDINHHGKLLGINSEVLFGKNS</sequence>
<keyword evidence="2" id="KW-1185">Reference proteome</keyword>
<dbReference type="OrthoDB" id="1259979at2"/>
<protein>
    <submittedName>
        <fullName evidence="1">Uncharacterized protein</fullName>
    </submittedName>
</protein>
<name>A0A0C1CPQ1_9FLAO</name>
<evidence type="ECO:0000313" key="2">
    <source>
        <dbReference type="Proteomes" id="UP000031473"/>
    </source>
</evidence>
<organism evidence="1 2">
    <name type="scientific">Kaistella jeonii</name>
    <dbReference type="NCBI Taxonomy" id="266749"/>
    <lineage>
        <taxon>Bacteria</taxon>
        <taxon>Pseudomonadati</taxon>
        <taxon>Bacteroidota</taxon>
        <taxon>Flavobacteriia</taxon>
        <taxon>Flavobacteriales</taxon>
        <taxon>Weeksellaceae</taxon>
        <taxon>Chryseobacterium group</taxon>
        <taxon>Kaistella</taxon>
    </lineage>
</organism>
<dbReference type="STRING" id="266749.SAMN05421876_11512"/>
<dbReference type="AlphaFoldDB" id="A0A0C1CPQ1"/>
<proteinExistence type="predicted"/>
<accession>A0A0C1CPQ1</accession>